<gene>
    <name evidence="2" type="ORF">PAXRUDRAFT_273434</name>
</gene>
<dbReference type="OrthoDB" id="443402at2759"/>
<feature type="compositionally biased region" description="Basic and acidic residues" evidence="1">
    <location>
        <begin position="161"/>
        <end position="170"/>
    </location>
</feature>
<dbReference type="Proteomes" id="UP000054538">
    <property type="component" value="Unassembled WGS sequence"/>
</dbReference>
<sequence>MEETRHCHKMSYYTTTAPASISRPHRPQALAEKFTEEMTVQEICVTTRHAWKAQLRELEGHARAPSTAQSHDTHPPPSSPESMSGAPSPLTDASELPSPSRATSVSASSSSKRQRTSSLVDATLKAAHPWKIKKRASTSTDTSGSSSRGGSRQRSVALDEPIYRSDRSRSTSEFPPPVDVEAMEWWAEEDGSPGGDFVSAADVVRRLAKTYKSCKSDLAFGGCG</sequence>
<name>A0A0D0EAV2_9AGAM</name>
<protein>
    <submittedName>
        <fullName evidence="2">Uncharacterized protein</fullName>
    </submittedName>
</protein>
<keyword evidence="3" id="KW-1185">Reference proteome</keyword>
<dbReference type="HOGENOM" id="CLU_1235373_0_0_1"/>
<proteinExistence type="predicted"/>
<evidence type="ECO:0000256" key="1">
    <source>
        <dbReference type="SAM" id="MobiDB-lite"/>
    </source>
</evidence>
<dbReference type="AlphaFoldDB" id="A0A0D0EAV2"/>
<reference evidence="2 3" key="1">
    <citation type="submission" date="2014-04" db="EMBL/GenBank/DDBJ databases">
        <authorList>
            <consortium name="DOE Joint Genome Institute"/>
            <person name="Kuo A."/>
            <person name="Kohler A."/>
            <person name="Jargeat P."/>
            <person name="Nagy L.G."/>
            <person name="Floudas D."/>
            <person name="Copeland A."/>
            <person name="Barry K.W."/>
            <person name="Cichocki N."/>
            <person name="Veneault-Fourrey C."/>
            <person name="LaButti K."/>
            <person name="Lindquist E.A."/>
            <person name="Lipzen A."/>
            <person name="Lundell T."/>
            <person name="Morin E."/>
            <person name="Murat C."/>
            <person name="Sun H."/>
            <person name="Tunlid A."/>
            <person name="Henrissat B."/>
            <person name="Grigoriev I.V."/>
            <person name="Hibbett D.S."/>
            <person name="Martin F."/>
            <person name="Nordberg H.P."/>
            <person name="Cantor M.N."/>
            <person name="Hua S.X."/>
        </authorList>
    </citation>
    <scope>NUCLEOTIDE SEQUENCE [LARGE SCALE GENOMIC DNA]</scope>
    <source>
        <strain evidence="2 3">Ve08.2h10</strain>
    </source>
</reference>
<reference evidence="3" key="2">
    <citation type="submission" date="2015-01" db="EMBL/GenBank/DDBJ databases">
        <title>Evolutionary Origins and Diversification of the Mycorrhizal Mutualists.</title>
        <authorList>
            <consortium name="DOE Joint Genome Institute"/>
            <consortium name="Mycorrhizal Genomics Consortium"/>
            <person name="Kohler A."/>
            <person name="Kuo A."/>
            <person name="Nagy L.G."/>
            <person name="Floudas D."/>
            <person name="Copeland A."/>
            <person name="Barry K.W."/>
            <person name="Cichocki N."/>
            <person name="Veneault-Fourrey C."/>
            <person name="LaButti K."/>
            <person name="Lindquist E.A."/>
            <person name="Lipzen A."/>
            <person name="Lundell T."/>
            <person name="Morin E."/>
            <person name="Murat C."/>
            <person name="Riley R."/>
            <person name="Ohm R."/>
            <person name="Sun H."/>
            <person name="Tunlid A."/>
            <person name="Henrissat B."/>
            <person name="Grigoriev I.V."/>
            <person name="Hibbett D.S."/>
            <person name="Martin F."/>
        </authorList>
    </citation>
    <scope>NUCLEOTIDE SEQUENCE [LARGE SCALE GENOMIC DNA]</scope>
    <source>
        <strain evidence="3">Ve08.2h10</strain>
    </source>
</reference>
<feature type="region of interest" description="Disordered" evidence="1">
    <location>
        <begin position="61"/>
        <end position="176"/>
    </location>
</feature>
<feature type="compositionally biased region" description="Low complexity" evidence="1">
    <location>
        <begin position="97"/>
        <end position="111"/>
    </location>
</feature>
<accession>A0A0D0EAV2</accession>
<evidence type="ECO:0000313" key="3">
    <source>
        <dbReference type="Proteomes" id="UP000054538"/>
    </source>
</evidence>
<evidence type="ECO:0000313" key="2">
    <source>
        <dbReference type="EMBL" id="KIK96870.1"/>
    </source>
</evidence>
<dbReference type="InParanoid" id="A0A0D0EAV2"/>
<feature type="compositionally biased region" description="Low complexity" evidence="1">
    <location>
        <begin position="137"/>
        <end position="155"/>
    </location>
</feature>
<dbReference type="EMBL" id="KN824963">
    <property type="protein sequence ID" value="KIK96870.1"/>
    <property type="molecule type" value="Genomic_DNA"/>
</dbReference>
<organism evidence="2 3">
    <name type="scientific">Paxillus rubicundulus Ve08.2h10</name>
    <dbReference type="NCBI Taxonomy" id="930991"/>
    <lineage>
        <taxon>Eukaryota</taxon>
        <taxon>Fungi</taxon>
        <taxon>Dikarya</taxon>
        <taxon>Basidiomycota</taxon>
        <taxon>Agaricomycotina</taxon>
        <taxon>Agaricomycetes</taxon>
        <taxon>Agaricomycetidae</taxon>
        <taxon>Boletales</taxon>
        <taxon>Paxilineae</taxon>
        <taxon>Paxillaceae</taxon>
        <taxon>Paxillus</taxon>
    </lineage>
</organism>